<dbReference type="EC" id="3.4.-.-" evidence="3"/>
<feature type="transmembrane region" description="Helical" evidence="1">
    <location>
        <begin position="188"/>
        <end position="207"/>
    </location>
</feature>
<evidence type="ECO:0000256" key="1">
    <source>
        <dbReference type="SAM" id="Phobius"/>
    </source>
</evidence>
<feature type="transmembrane region" description="Helical" evidence="1">
    <location>
        <begin position="20"/>
        <end position="39"/>
    </location>
</feature>
<sequence>MTGVMTAVPAVDRTRARRGLAVFLTLAIVFEALCLIALLSTGQAWWIFVLMWSVTLASVIARLVMREGFRDVSFRFGGARSVRWIVIGLLLPLVVGVLSFGTAWLVGLVPFAPPEGGFWALLLGTVTVGLVLNLVWAAGEEIGWRGYMLTRFIDAGIPRPVLTHAIVWGLWHLPLILLGLIYTEHPVTIVAALIFMVSVVPYGCILARARLSTGSVWPGIAAHGAYNSIIQGAFWPAAAAGGASAAVWVGMETGILVAVALIVVGVALCAGTWTYRRTPDELMAGPRKD</sequence>
<dbReference type="GO" id="GO:0016787">
    <property type="term" value="F:hydrolase activity"/>
    <property type="evidence" value="ECO:0007669"/>
    <property type="project" value="UniProtKB-KW"/>
</dbReference>
<reference evidence="3 4" key="1">
    <citation type="submission" date="2024-03" db="EMBL/GenBank/DDBJ databases">
        <title>Actinomycetospora sp. OC33-EN07, a novel actinomycete isolated from wild orchid (Aerides multiflora).</title>
        <authorList>
            <person name="Suriyachadkun C."/>
        </authorList>
    </citation>
    <scope>NUCLEOTIDE SEQUENCE [LARGE SCALE GENOMIC DNA]</scope>
    <source>
        <strain evidence="3 4">OC33-EN07</strain>
    </source>
</reference>
<keyword evidence="1" id="KW-0472">Membrane</keyword>
<evidence type="ECO:0000313" key="3">
    <source>
        <dbReference type="EMBL" id="MEJ2860232.1"/>
    </source>
</evidence>
<keyword evidence="1" id="KW-1133">Transmembrane helix</keyword>
<feature type="transmembrane region" description="Helical" evidence="1">
    <location>
        <begin position="45"/>
        <end position="64"/>
    </location>
</feature>
<dbReference type="EMBL" id="JBBEGM010000001">
    <property type="protein sequence ID" value="MEJ2860232.1"/>
    <property type="molecule type" value="Genomic_DNA"/>
</dbReference>
<dbReference type="InterPro" id="IPR042150">
    <property type="entry name" value="MmRce1-like"/>
</dbReference>
<feature type="transmembrane region" description="Helical" evidence="1">
    <location>
        <begin position="84"/>
        <end position="106"/>
    </location>
</feature>
<keyword evidence="4" id="KW-1185">Reference proteome</keyword>
<feature type="transmembrane region" description="Helical" evidence="1">
    <location>
        <begin position="255"/>
        <end position="275"/>
    </location>
</feature>
<feature type="transmembrane region" description="Helical" evidence="1">
    <location>
        <begin position="160"/>
        <end position="182"/>
    </location>
</feature>
<dbReference type="Pfam" id="PF02517">
    <property type="entry name" value="Rce1-like"/>
    <property type="match status" value="1"/>
</dbReference>
<name>A0ABU8LZQ3_9PSEU</name>
<keyword evidence="1" id="KW-0812">Transmembrane</keyword>
<dbReference type="PANTHER" id="PTHR35797:SF1">
    <property type="entry name" value="PROTEASE"/>
    <property type="match status" value="1"/>
</dbReference>
<dbReference type="RefSeq" id="WP_337699584.1">
    <property type="nucleotide sequence ID" value="NZ_JBBEGM010000001.1"/>
</dbReference>
<dbReference type="InterPro" id="IPR003675">
    <property type="entry name" value="Rce1/LyrA-like_dom"/>
</dbReference>
<proteinExistence type="predicted"/>
<keyword evidence="3" id="KW-0378">Hydrolase</keyword>
<dbReference type="Proteomes" id="UP001369736">
    <property type="component" value="Unassembled WGS sequence"/>
</dbReference>
<organism evidence="3 4">
    <name type="scientific">Actinomycetospora flava</name>
    <dbReference type="NCBI Taxonomy" id="3129232"/>
    <lineage>
        <taxon>Bacteria</taxon>
        <taxon>Bacillati</taxon>
        <taxon>Actinomycetota</taxon>
        <taxon>Actinomycetes</taxon>
        <taxon>Pseudonocardiales</taxon>
        <taxon>Pseudonocardiaceae</taxon>
        <taxon>Actinomycetospora</taxon>
    </lineage>
</organism>
<evidence type="ECO:0000259" key="2">
    <source>
        <dbReference type="Pfam" id="PF02517"/>
    </source>
</evidence>
<evidence type="ECO:0000313" key="4">
    <source>
        <dbReference type="Proteomes" id="UP001369736"/>
    </source>
</evidence>
<feature type="transmembrane region" description="Helical" evidence="1">
    <location>
        <begin position="118"/>
        <end position="139"/>
    </location>
</feature>
<feature type="domain" description="CAAX prenyl protease 2/Lysostaphin resistance protein A-like" evidence="2">
    <location>
        <begin position="126"/>
        <end position="228"/>
    </location>
</feature>
<protein>
    <submittedName>
        <fullName evidence="3">CPBP family intramembrane glutamic endopeptidase</fullName>
        <ecNumber evidence="3">3.4.-.-</ecNumber>
    </submittedName>
</protein>
<accession>A0ABU8LZQ3</accession>
<comment type="caution">
    <text evidence="3">The sequence shown here is derived from an EMBL/GenBank/DDBJ whole genome shotgun (WGS) entry which is preliminary data.</text>
</comment>
<dbReference type="PANTHER" id="PTHR35797">
    <property type="entry name" value="PROTEASE-RELATED"/>
    <property type="match status" value="1"/>
</dbReference>
<gene>
    <name evidence="3" type="ORF">WCD58_03640</name>
</gene>